<dbReference type="AlphaFoldDB" id="A0A0C9WRK1"/>
<feature type="transmembrane region" description="Helical" evidence="2">
    <location>
        <begin position="76"/>
        <end position="100"/>
    </location>
</feature>
<evidence type="ECO:0000313" key="3">
    <source>
        <dbReference type="EMBL" id="KIK01255.1"/>
    </source>
</evidence>
<evidence type="ECO:0000313" key="4">
    <source>
        <dbReference type="Proteomes" id="UP000054477"/>
    </source>
</evidence>
<evidence type="ECO:0000256" key="1">
    <source>
        <dbReference type="SAM" id="MobiDB-lite"/>
    </source>
</evidence>
<accession>A0A0C9WRK1</accession>
<reference evidence="4" key="2">
    <citation type="submission" date="2015-01" db="EMBL/GenBank/DDBJ databases">
        <title>Evolutionary Origins and Diversification of the Mycorrhizal Mutualists.</title>
        <authorList>
            <consortium name="DOE Joint Genome Institute"/>
            <consortium name="Mycorrhizal Genomics Consortium"/>
            <person name="Kohler A."/>
            <person name="Kuo A."/>
            <person name="Nagy L.G."/>
            <person name="Floudas D."/>
            <person name="Copeland A."/>
            <person name="Barry K.W."/>
            <person name="Cichocki N."/>
            <person name="Veneault-Fourrey C."/>
            <person name="LaButti K."/>
            <person name="Lindquist E.A."/>
            <person name="Lipzen A."/>
            <person name="Lundell T."/>
            <person name="Morin E."/>
            <person name="Murat C."/>
            <person name="Riley R."/>
            <person name="Ohm R."/>
            <person name="Sun H."/>
            <person name="Tunlid A."/>
            <person name="Henrissat B."/>
            <person name="Grigoriev I.V."/>
            <person name="Hibbett D.S."/>
            <person name="Martin F."/>
        </authorList>
    </citation>
    <scope>NUCLEOTIDE SEQUENCE [LARGE SCALE GENOMIC DNA]</scope>
    <source>
        <strain evidence="4">LaAM-08-1</strain>
    </source>
</reference>
<name>A0A0C9WRK1_9AGAR</name>
<evidence type="ECO:0000256" key="2">
    <source>
        <dbReference type="SAM" id="Phobius"/>
    </source>
</evidence>
<sequence length="121" mass="12698">MFRGDGSSTPLTVTYILIQDGSLSISTPSPSSSSSSSPLSNSIASSSSLSTKIISSLLSSVSSFPSSPLPFFSFSFHIPLGAVIGGLVLIFILGFAICFCKRRHSPSYKKAEVQPFYVPGP</sequence>
<gene>
    <name evidence="3" type="ORF">K443DRAFT_662488</name>
</gene>
<dbReference type="HOGENOM" id="CLU_2038458_0_0_1"/>
<keyword evidence="2" id="KW-0472">Membrane</keyword>
<reference evidence="3 4" key="1">
    <citation type="submission" date="2014-04" db="EMBL/GenBank/DDBJ databases">
        <authorList>
            <consortium name="DOE Joint Genome Institute"/>
            <person name="Kuo A."/>
            <person name="Kohler A."/>
            <person name="Nagy L.G."/>
            <person name="Floudas D."/>
            <person name="Copeland A."/>
            <person name="Barry K.W."/>
            <person name="Cichocki N."/>
            <person name="Veneault-Fourrey C."/>
            <person name="LaButti K."/>
            <person name="Lindquist E.A."/>
            <person name="Lipzen A."/>
            <person name="Lundell T."/>
            <person name="Morin E."/>
            <person name="Murat C."/>
            <person name="Sun H."/>
            <person name="Tunlid A."/>
            <person name="Henrissat B."/>
            <person name="Grigoriev I.V."/>
            <person name="Hibbett D.S."/>
            <person name="Martin F."/>
            <person name="Nordberg H.P."/>
            <person name="Cantor M.N."/>
            <person name="Hua S.X."/>
        </authorList>
    </citation>
    <scope>NUCLEOTIDE SEQUENCE [LARGE SCALE GENOMIC DNA]</scope>
    <source>
        <strain evidence="3 4">LaAM-08-1</strain>
    </source>
</reference>
<keyword evidence="2" id="KW-1133">Transmembrane helix</keyword>
<keyword evidence="2" id="KW-0812">Transmembrane</keyword>
<keyword evidence="4" id="KW-1185">Reference proteome</keyword>
<proteinExistence type="predicted"/>
<organism evidence="3 4">
    <name type="scientific">Laccaria amethystina LaAM-08-1</name>
    <dbReference type="NCBI Taxonomy" id="1095629"/>
    <lineage>
        <taxon>Eukaryota</taxon>
        <taxon>Fungi</taxon>
        <taxon>Dikarya</taxon>
        <taxon>Basidiomycota</taxon>
        <taxon>Agaricomycotina</taxon>
        <taxon>Agaricomycetes</taxon>
        <taxon>Agaricomycetidae</taxon>
        <taxon>Agaricales</taxon>
        <taxon>Agaricineae</taxon>
        <taxon>Hydnangiaceae</taxon>
        <taxon>Laccaria</taxon>
    </lineage>
</organism>
<dbReference type="EMBL" id="KN838609">
    <property type="protein sequence ID" value="KIK01255.1"/>
    <property type="molecule type" value="Genomic_DNA"/>
</dbReference>
<protein>
    <submittedName>
        <fullName evidence="3">Uncharacterized protein</fullName>
    </submittedName>
</protein>
<dbReference type="Proteomes" id="UP000054477">
    <property type="component" value="Unassembled WGS sequence"/>
</dbReference>
<feature type="region of interest" description="Disordered" evidence="1">
    <location>
        <begin position="24"/>
        <end position="44"/>
    </location>
</feature>